<evidence type="ECO:0000256" key="1">
    <source>
        <dbReference type="ARBA" id="ARBA00023027"/>
    </source>
</evidence>
<accession>A0A0B6Z3C4</accession>
<dbReference type="GO" id="GO:0006635">
    <property type="term" value="P:fatty acid beta-oxidation"/>
    <property type="evidence" value="ECO:0007669"/>
    <property type="project" value="TreeGrafter"/>
</dbReference>
<sequence>MVFATKYVVRAFSTAFGRFSPIKTVTIIGSGLMGSGIAQVAAASGHNVTVVDQNQEIVDKATASIKKSWTGGKEKVSR</sequence>
<dbReference type="GO" id="GO:0005739">
    <property type="term" value="C:mitochondrion"/>
    <property type="evidence" value="ECO:0007669"/>
    <property type="project" value="TreeGrafter"/>
</dbReference>
<dbReference type="InterPro" id="IPR006176">
    <property type="entry name" value="3-OHacyl-CoA_DH_NAD-bd"/>
</dbReference>
<dbReference type="PANTHER" id="PTHR43561:SF3">
    <property type="entry name" value="HYDROXYACYL-COENZYME A DEHYDROGENASE, MITOCHONDRIAL"/>
    <property type="match status" value="1"/>
</dbReference>
<keyword evidence="1" id="KW-0520">NAD</keyword>
<name>A0A0B6Z3C4_9EUPU</name>
<evidence type="ECO:0000313" key="3">
    <source>
        <dbReference type="EMBL" id="CEK63114.1"/>
    </source>
</evidence>
<dbReference type="PANTHER" id="PTHR43561">
    <property type="match status" value="1"/>
</dbReference>
<proteinExistence type="predicted"/>
<dbReference type="Pfam" id="PF02737">
    <property type="entry name" value="3HCDH_N"/>
    <property type="match status" value="1"/>
</dbReference>
<dbReference type="InterPro" id="IPR052242">
    <property type="entry name" value="Mito_3-hydroxyacyl-CoA_DH"/>
</dbReference>
<feature type="domain" description="3-hydroxyacyl-CoA dehydrogenase NAD binding" evidence="2">
    <location>
        <begin position="24"/>
        <end position="75"/>
    </location>
</feature>
<dbReference type="EMBL" id="HACG01016249">
    <property type="protein sequence ID" value="CEK63114.1"/>
    <property type="molecule type" value="Transcribed_RNA"/>
</dbReference>
<dbReference type="SUPFAM" id="SSF51735">
    <property type="entry name" value="NAD(P)-binding Rossmann-fold domains"/>
    <property type="match status" value="1"/>
</dbReference>
<gene>
    <name evidence="3" type="primary">ORF47228</name>
</gene>
<reference evidence="3" key="1">
    <citation type="submission" date="2014-12" db="EMBL/GenBank/DDBJ databases">
        <title>Insight into the proteome of Arion vulgaris.</title>
        <authorList>
            <person name="Aradska J."/>
            <person name="Bulat T."/>
            <person name="Smidak R."/>
            <person name="Sarate P."/>
            <person name="Gangsoo J."/>
            <person name="Sialana F."/>
            <person name="Bilban M."/>
            <person name="Lubec G."/>
        </authorList>
    </citation>
    <scope>NUCLEOTIDE SEQUENCE</scope>
    <source>
        <tissue evidence="3">Skin</tissue>
    </source>
</reference>
<dbReference type="GO" id="GO:0003857">
    <property type="term" value="F:(3S)-3-hydroxyacyl-CoA dehydrogenase (NAD+) activity"/>
    <property type="evidence" value="ECO:0007669"/>
    <property type="project" value="TreeGrafter"/>
</dbReference>
<protein>
    <recommendedName>
        <fullName evidence="2">3-hydroxyacyl-CoA dehydrogenase NAD binding domain-containing protein</fullName>
    </recommendedName>
</protein>
<evidence type="ECO:0000259" key="2">
    <source>
        <dbReference type="Pfam" id="PF02737"/>
    </source>
</evidence>
<dbReference type="InterPro" id="IPR036291">
    <property type="entry name" value="NAD(P)-bd_dom_sf"/>
</dbReference>
<dbReference type="GO" id="GO:0070403">
    <property type="term" value="F:NAD+ binding"/>
    <property type="evidence" value="ECO:0007669"/>
    <property type="project" value="InterPro"/>
</dbReference>
<dbReference type="Gene3D" id="3.40.50.720">
    <property type="entry name" value="NAD(P)-binding Rossmann-like Domain"/>
    <property type="match status" value="1"/>
</dbReference>
<dbReference type="AlphaFoldDB" id="A0A0B6Z3C4"/>
<organism evidence="3">
    <name type="scientific">Arion vulgaris</name>
    <dbReference type="NCBI Taxonomy" id="1028688"/>
    <lineage>
        <taxon>Eukaryota</taxon>
        <taxon>Metazoa</taxon>
        <taxon>Spiralia</taxon>
        <taxon>Lophotrochozoa</taxon>
        <taxon>Mollusca</taxon>
        <taxon>Gastropoda</taxon>
        <taxon>Heterobranchia</taxon>
        <taxon>Euthyneura</taxon>
        <taxon>Panpulmonata</taxon>
        <taxon>Eupulmonata</taxon>
        <taxon>Stylommatophora</taxon>
        <taxon>Helicina</taxon>
        <taxon>Arionoidea</taxon>
        <taxon>Arionidae</taxon>
        <taxon>Arion</taxon>
    </lineage>
</organism>